<dbReference type="Gene3D" id="2.60.120.370">
    <property type="entry name" value="YhcH/YjgK/YiaL"/>
    <property type="match status" value="1"/>
</dbReference>
<feature type="transmembrane region" description="Helical" evidence="1">
    <location>
        <begin position="111"/>
        <end position="129"/>
    </location>
</feature>
<keyword evidence="1" id="KW-0812">Transmembrane</keyword>
<dbReference type="InterPro" id="IPR004375">
    <property type="entry name" value="NanQ/TabA/YiaL"/>
</dbReference>
<evidence type="ECO:0000313" key="3">
    <source>
        <dbReference type="Proteomes" id="UP001151478"/>
    </source>
</evidence>
<dbReference type="PANTHER" id="PTHR34986">
    <property type="entry name" value="EVOLVED BETA-GALACTOSIDASE SUBUNIT BETA"/>
    <property type="match status" value="1"/>
</dbReference>
<protein>
    <submittedName>
        <fullName evidence="2">YhcH/YjgK/YiaL family protein</fullName>
    </submittedName>
</protein>
<dbReference type="Proteomes" id="UP001151478">
    <property type="component" value="Unassembled WGS sequence"/>
</dbReference>
<accession>A0ABT5SB27</accession>
<keyword evidence="1" id="KW-0472">Membrane</keyword>
<proteinExistence type="predicted"/>
<dbReference type="RefSeq" id="WP_274270476.1">
    <property type="nucleotide sequence ID" value="NZ_JAOSLC020000003.1"/>
</dbReference>
<gene>
    <name evidence="2" type="ORF">N5A56_013295</name>
</gene>
<evidence type="ECO:0000256" key="1">
    <source>
        <dbReference type="SAM" id="Phobius"/>
    </source>
</evidence>
<dbReference type="SUPFAM" id="SSF51197">
    <property type="entry name" value="Clavaminate synthase-like"/>
    <property type="match status" value="1"/>
</dbReference>
<dbReference type="Pfam" id="PF04074">
    <property type="entry name" value="DUF386"/>
    <property type="match status" value="1"/>
</dbReference>
<comment type="caution">
    <text evidence="2">The sequence shown here is derived from an EMBL/GenBank/DDBJ whole genome shotgun (WGS) entry which is preliminary data.</text>
</comment>
<dbReference type="NCBIfam" id="TIGR00022">
    <property type="entry name" value="YhcH/YjgK/YiaL family protein"/>
    <property type="match status" value="1"/>
</dbReference>
<dbReference type="PANTHER" id="PTHR34986:SF1">
    <property type="entry name" value="PROTEIN YIAL"/>
    <property type="match status" value="1"/>
</dbReference>
<evidence type="ECO:0000313" key="2">
    <source>
        <dbReference type="EMBL" id="MDD7915326.1"/>
    </source>
</evidence>
<reference evidence="2" key="1">
    <citation type="submission" date="2023-02" db="EMBL/GenBank/DDBJ databases">
        <title>Polaribacter ponticola sp. nov., isolated from seawater.</title>
        <authorList>
            <person name="Baek J.H."/>
            <person name="Kim J.M."/>
            <person name="Choi D.G."/>
            <person name="Jeon C.O."/>
        </authorList>
    </citation>
    <scope>NUCLEOTIDE SEQUENCE</scope>
    <source>
        <strain evidence="2">MSW5</strain>
    </source>
</reference>
<organism evidence="2 3">
    <name type="scientific">Polaribacter ponticola</name>
    <dbReference type="NCBI Taxonomy" id="2978475"/>
    <lineage>
        <taxon>Bacteria</taxon>
        <taxon>Pseudomonadati</taxon>
        <taxon>Bacteroidota</taxon>
        <taxon>Flavobacteriia</taxon>
        <taxon>Flavobacteriales</taxon>
        <taxon>Flavobacteriaceae</taxon>
    </lineage>
</organism>
<dbReference type="InterPro" id="IPR037012">
    <property type="entry name" value="NanQ/TabA/YiaL_sf"/>
</dbReference>
<sequence length="133" mass="15628">MILDKIQNASLYINLHKGITKALEYIENTNFSTLENGKHIIDGDDVFAIVKEYQTKKIDENILEAHLKYIDVHYIIEGKEQIGITMFNNQKPTELYDEDNDFMLFNKPSDYITLHKGMFAVFFLMIFICQKLR</sequence>
<dbReference type="EMBL" id="JAOSLC020000003">
    <property type="protein sequence ID" value="MDD7915326.1"/>
    <property type="molecule type" value="Genomic_DNA"/>
</dbReference>
<keyword evidence="3" id="KW-1185">Reference proteome</keyword>
<name>A0ABT5SB27_9FLAO</name>
<keyword evidence="1" id="KW-1133">Transmembrane helix</keyword>